<sequence length="142" mass="16234">MMLRRHAPGRQMAYSTFPRGLAQQKAQYLVDGQERWKKVQAEVRVGLRLLRRRCACTPARQAGCWLGGALQEEVADYQRPGQPSKPRDRELHRTKLNQQQLHVQEPQASRWANPDRSGRIPVWICPSAGLGFLQMGNVQPHS</sequence>
<reference evidence="1" key="1">
    <citation type="journal article" date="2022" name="bioRxiv">
        <title>Sequencing and chromosome-scale assembly of the giantPleurodeles waltlgenome.</title>
        <authorList>
            <person name="Brown T."/>
            <person name="Elewa A."/>
            <person name="Iarovenko S."/>
            <person name="Subramanian E."/>
            <person name="Araus A.J."/>
            <person name="Petzold A."/>
            <person name="Susuki M."/>
            <person name="Suzuki K.-i.T."/>
            <person name="Hayashi T."/>
            <person name="Toyoda A."/>
            <person name="Oliveira C."/>
            <person name="Osipova E."/>
            <person name="Leigh N.D."/>
            <person name="Simon A."/>
            <person name="Yun M.H."/>
        </authorList>
    </citation>
    <scope>NUCLEOTIDE SEQUENCE</scope>
    <source>
        <strain evidence="1">20211129_DDA</strain>
        <tissue evidence="1">Liver</tissue>
    </source>
</reference>
<organism evidence="1 2">
    <name type="scientific">Pleurodeles waltl</name>
    <name type="common">Iberian ribbed newt</name>
    <dbReference type="NCBI Taxonomy" id="8319"/>
    <lineage>
        <taxon>Eukaryota</taxon>
        <taxon>Metazoa</taxon>
        <taxon>Chordata</taxon>
        <taxon>Craniata</taxon>
        <taxon>Vertebrata</taxon>
        <taxon>Euteleostomi</taxon>
        <taxon>Amphibia</taxon>
        <taxon>Batrachia</taxon>
        <taxon>Caudata</taxon>
        <taxon>Salamandroidea</taxon>
        <taxon>Salamandridae</taxon>
        <taxon>Pleurodelinae</taxon>
        <taxon>Pleurodeles</taxon>
    </lineage>
</organism>
<dbReference type="EMBL" id="JANPWB010000009">
    <property type="protein sequence ID" value="KAJ1155845.1"/>
    <property type="molecule type" value="Genomic_DNA"/>
</dbReference>
<comment type="caution">
    <text evidence="1">The sequence shown here is derived from an EMBL/GenBank/DDBJ whole genome shotgun (WGS) entry which is preliminary data.</text>
</comment>
<dbReference type="AlphaFoldDB" id="A0AAV7RWH1"/>
<gene>
    <name evidence="1" type="ORF">NDU88_008570</name>
</gene>
<accession>A0AAV7RWH1</accession>
<proteinExistence type="predicted"/>
<evidence type="ECO:0000313" key="2">
    <source>
        <dbReference type="Proteomes" id="UP001066276"/>
    </source>
</evidence>
<evidence type="ECO:0000313" key="1">
    <source>
        <dbReference type="EMBL" id="KAJ1155845.1"/>
    </source>
</evidence>
<keyword evidence="2" id="KW-1185">Reference proteome</keyword>
<name>A0AAV7RWH1_PLEWA</name>
<protein>
    <submittedName>
        <fullName evidence="1">Uncharacterized protein</fullName>
    </submittedName>
</protein>
<dbReference type="Proteomes" id="UP001066276">
    <property type="component" value="Chromosome 5"/>
</dbReference>